<protein>
    <submittedName>
        <fullName evidence="1">Uncharacterized protein</fullName>
    </submittedName>
</protein>
<evidence type="ECO:0000313" key="1">
    <source>
        <dbReference type="EMBL" id="QJA43918.1"/>
    </source>
</evidence>
<proteinExistence type="predicted"/>
<dbReference type="AlphaFoldDB" id="A0A6H1Z8Q7"/>
<sequence length="79" mass="9156">MRPINAAEAEEIQKQVEAVEALRHPFEDEQIKLERLVQRVRRACQAPSDAKLDESSMEWCRVEQTQQGQQKLVPIKADK</sequence>
<evidence type="ECO:0000313" key="2">
    <source>
        <dbReference type="EMBL" id="QJH93486.1"/>
    </source>
</evidence>
<gene>
    <name evidence="1" type="ORF">TM448A00064_0097</name>
    <name evidence="2" type="ORF">TM448B00061_0106</name>
</gene>
<accession>A0A6H1Z8Q7</accession>
<reference evidence="1" key="1">
    <citation type="submission" date="2020-03" db="EMBL/GenBank/DDBJ databases">
        <title>The deep terrestrial virosphere.</title>
        <authorList>
            <person name="Holmfeldt K."/>
            <person name="Nilsson E."/>
            <person name="Simone D."/>
            <person name="Lopez-Fernandez M."/>
            <person name="Wu X."/>
            <person name="de Brujin I."/>
            <person name="Lundin D."/>
            <person name="Andersson A."/>
            <person name="Bertilsson S."/>
            <person name="Dopson M."/>
        </authorList>
    </citation>
    <scope>NUCLEOTIDE SEQUENCE</scope>
    <source>
        <strain evidence="1">TM448A00064</strain>
        <strain evidence="2">TM448B00061</strain>
    </source>
</reference>
<name>A0A6H1Z8Q7_9ZZZZ</name>
<dbReference type="EMBL" id="MT144588">
    <property type="protein sequence ID" value="QJH93486.1"/>
    <property type="molecule type" value="Genomic_DNA"/>
</dbReference>
<dbReference type="EMBL" id="MT143971">
    <property type="protein sequence ID" value="QJA43918.1"/>
    <property type="molecule type" value="Genomic_DNA"/>
</dbReference>
<organism evidence="1">
    <name type="scientific">viral metagenome</name>
    <dbReference type="NCBI Taxonomy" id="1070528"/>
    <lineage>
        <taxon>unclassified sequences</taxon>
        <taxon>metagenomes</taxon>
        <taxon>organismal metagenomes</taxon>
    </lineage>
</organism>